<sequence length="168" mass="19121">MIATWVLVAVGLMFNIIAALTTHFVIEERLLEVHQLQQTQQANNMQIGLKWQSITLLEQKRDTLMLLLSQPTELPDPIKTSLLQQLSDLLQHPIEEISSRSFADIDKLVLAQQQLSRSAIDTTYLQNLTLMEQENTLSNQVNSLKSMAIFLQVIGLALILARDLKRKF</sequence>
<organism evidence="1 2">
    <name type="scientific">Motilimonas pumila</name>
    <dbReference type="NCBI Taxonomy" id="2303987"/>
    <lineage>
        <taxon>Bacteria</taxon>
        <taxon>Pseudomonadati</taxon>
        <taxon>Pseudomonadota</taxon>
        <taxon>Gammaproteobacteria</taxon>
        <taxon>Alteromonadales</taxon>
        <taxon>Alteromonadales genera incertae sedis</taxon>
        <taxon>Motilimonas</taxon>
    </lineage>
</organism>
<evidence type="ECO:0008006" key="3">
    <source>
        <dbReference type="Google" id="ProtNLM"/>
    </source>
</evidence>
<keyword evidence="2" id="KW-1185">Reference proteome</keyword>
<protein>
    <recommendedName>
        <fullName evidence="3">DNA mismatch repair protein</fullName>
    </recommendedName>
</protein>
<dbReference type="OrthoDB" id="6214359at2"/>
<accession>A0A418YIE5</accession>
<comment type="caution">
    <text evidence="1">The sequence shown here is derived from an EMBL/GenBank/DDBJ whole genome shotgun (WGS) entry which is preliminary data.</text>
</comment>
<reference evidence="1 2" key="2">
    <citation type="submission" date="2019-01" db="EMBL/GenBank/DDBJ databases">
        <title>Motilimonas pumilus sp. nov., isolated from the gut of sea cucumber (Apostichopus japonicus).</title>
        <authorList>
            <person name="Wang F.-Q."/>
            <person name="Ren L.-H."/>
            <person name="Lin Y.-W."/>
            <person name="Sun G.-H."/>
            <person name="Du Z.-J."/>
            <person name="Zhao J.-X."/>
            <person name="Liu X.-J."/>
            <person name="Liu L.-J."/>
        </authorList>
    </citation>
    <scope>NUCLEOTIDE SEQUENCE [LARGE SCALE GENOMIC DNA]</scope>
    <source>
        <strain evidence="1 2">PLHSC7-2</strain>
    </source>
</reference>
<reference evidence="1 2" key="1">
    <citation type="submission" date="2018-09" db="EMBL/GenBank/DDBJ databases">
        <authorList>
            <person name="Wang F."/>
        </authorList>
    </citation>
    <scope>NUCLEOTIDE SEQUENCE [LARGE SCALE GENOMIC DNA]</scope>
    <source>
        <strain evidence="1 2">PLHSC7-2</strain>
    </source>
</reference>
<dbReference type="RefSeq" id="WP_119909228.1">
    <property type="nucleotide sequence ID" value="NZ_QZCH01000002.1"/>
</dbReference>
<evidence type="ECO:0000313" key="1">
    <source>
        <dbReference type="EMBL" id="RJG50426.1"/>
    </source>
</evidence>
<dbReference type="EMBL" id="QZCH01000002">
    <property type="protein sequence ID" value="RJG50426.1"/>
    <property type="molecule type" value="Genomic_DNA"/>
</dbReference>
<evidence type="ECO:0000313" key="2">
    <source>
        <dbReference type="Proteomes" id="UP000283255"/>
    </source>
</evidence>
<gene>
    <name evidence="1" type="ORF">D1Z90_02800</name>
</gene>
<dbReference type="Proteomes" id="UP000283255">
    <property type="component" value="Unassembled WGS sequence"/>
</dbReference>
<name>A0A418YIE5_9GAMM</name>
<dbReference type="AlphaFoldDB" id="A0A418YIE5"/>
<proteinExistence type="predicted"/>